<reference evidence="5" key="1">
    <citation type="submission" date="2020-05" db="UniProtKB">
        <authorList>
            <consortium name="EnsemblMetazoa"/>
        </authorList>
    </citation>
    <scope>IDENTIFICATION</scope>
    <source>
        <strain evidence="5">BB02</strain>
    </source>
</reference>
<feature type="compositionally biased region" description="Basic and acidic residues" evidence="4">
    <location>
        <begin position="719"/>
        <end position="731"/>
    </location>
</feature>
<dbReference type="KEGG" id="bgt:106051950"/>
<feature type="compositionally biased region" description="Acidic residues" evidence="4">
    <location>
        <begin position="789"/>
        <end position="799"/>
    </location>
</feature>
<feature type="compositionally biased region" description="Acidic residues" evidence="4">
    <location>
        <begin position="190"/>
        <end position="203"/>
    </location>
</feature>
<dbReference type="VEuPathDB" id="VectorBase:BGLAX_044451"/>
<comment type="subcellular location">
    <subcellularLocation>
        <location evidence="1">Nucleus</location>
    </subcellularLocation>
</comment>
<evidence type="ECO:0000256" key="1">
    <source>
        <dbReference type="ARBA" id="ARBA00004123"/>
    </source>
</evidence>
<gene>
    <name evidence="5" type="primary">106051950</name>
</gene>
<name>A0A2C9K5A4_BIOGL</name>
<dbReference type="Proteomes" id="UP000076420">
    <property type="component" value="Unassembled WGS sequence"/>
</dbReference>
<feature type="region of interest" description="Disordered" evidence="4">
    <location>
        <begin position="127"/>
        <end position="205"/>
    </location>
</feature>
<evidence type="ECO:0000256" key="3">
    <source>
        <dbReference type="ARBA" id="ARBA00023242"/>
    </source>
</evidence>
<dbReference type="GO" id="GO:0000122">
    <property type="term" value="P:negative regulation of transcription by RNA polymerase II"/>
    <property type="evidence" value="ECO:0007669"/>
    <property type="project" value="TreeGrafter"/>
</dbReference>
<evidence type="ECO:0000313" key="5">
    <source>
        <dbReference type="EnsemblMetazoa" id="BGLB013444-PB"/>
    </source>
</evidence>
<feature type="compositionally biased region" description="Basic and acidic residues" evidence="4">
    <location>
        <begin position="803"/>
        <end position="813"/>
    </location>
</feature>
<dbReference type="GO" id="GO:0042273">
    <property type="term" value="P:ribosomal large subunit biogenesis"/>
    <property type="evidence" value="ECO:0007669"/>
    <property type="project" value="TreeGrafter"/>
</dbReference>
<dbReference type="EnsemblMetazoa" id="BGLB013444-RB">
    <property type="protein sequence ID" value="BGLB013444-PB"/>
    <property type="gene ID" value="BGLB013444"/>
</dbReference>
<dbReference type="STRING" id="6526.A0A2C9K5A4"/>
<feature type="compositionally biased region" description="Acidic residues" evidence="4">
    <location>
        <begin position="138"/>
        <end position="147"/>
    </location>
</feature>
<feature type="compositionally biased region" description="Basic and acidic residues" evidence="4">
    <location>
        <begin position="178"/>
        <end position="189"/>
    </location>
</feature>
<evidence type="ECO:0000256" key="2">
    <source>
        <dbReference type="ARBA" id="ARBA00005907"/>
    </source>
</evidence>
<evidence type="ECO:0000256" key="4">
    <source>
        <dbReference type="SAM" id="MobiDB-lite"/>
    </source>
</evidence>
<dbReference type="GO" id="GO:0030691">
    <property type="term" value="C:Noc2p-Noc3p complex"/>
    <property type="evidence" value="ECO:0007669"/>
    <property type="project" value="TreeGrafter"/>
</dbReference>
<dbReference type="GO" id="GO:0003714">
    <property type="term" value="F:transcription corepressor activity"/>
    <property type="evidence" value="ECO:0007669"/>
    <property type="project" value="TreeGrafter"/>
</dbReference>
<dbReference type="GO" id="GO:0005654">
    <property type="term" value="C:nucleoplasm"/>
    <property type="evidence" value="ECO:0007669"/>
    <property type="project" value="TreeGrafter"/>
</dbReference>
<dbReference type="InterPro" id="IPR005343">
    <property type="entry name" value="Noc2"/>
</dbReference>
<accession>A0A2C9K5A4</accession>
<feature type="compositionally biased region" description="Acidic residues" evidence="4">
    <location>
        <begin position="767"/>
        <end position="780"/>
    </location>
</feature>
<dbReference type="OrthoDB" id="10266662at2759"/>
<dbReference type="GO" id="GO:0030690">
    <property type="term" value="C:Noc1p-Noc2p complex"/>
    <property type="evidence" value="ECO:0007669"/>
    <property type="project" value="TreeGrafter"/>
</dbReference>
<dbReference type="Pfam" id="PF03715">
    <property type="entry name" value="Noc2"/>
    <property type="match status" value="1"/>
</dbReference>
<dbReference type="GO" id="GO:0042393">
    <property type="term" value="F:histone binding"/>
    <property type="evidence" value="ECO:0007669"/>
    <property type="project" value="TreeGrafter"/>
</dbReference>
<evidence type="ECO:0000313" key="6">
    <source>
        <dbReference type="Proteomes" id="UP000076420"/>
    </source>
</evidence>
<feature type="compositionally biased region" description="Basic and acidic residues" evidence="4">
    <location>
        <begin position="40"/>
        <end position="49"/>
    </location>
</feature>
<dbReference type="VEuPathDB" id="VectorBase:BGLB013444"/>
<feature type="compositionally biased region" description="Basic and acidic residues" evidence="4">
    <location>
        <begin position="59"/>
        <end position="74"/>
    </location>
</feature>
<protein>
    <submittedName>
        <fullName evidence="5">Uncharacterized protein</fullName>
    </submittedName>
</protein>
<dbReference type="AlphaFoldDB" id="A0A2C9K5A4"/>
<dbReference type="PANTHER" id="PTHR12687:SF4">
    <property type="entry name" value="NUCLEOLAR COMPLEX PROTEIN 2 HOMOLOG"/>
    <property type="match status" value="1"/>
</dbReference>
<feature type="region of interest" description="Disordered" evidence="4">
    <location>
        <begin position="32"/>
        <end position="111"/>
    </location>
</feature>
<dbReference type="PANTHER" id="PTHR12687">
    <property type="entry name" value="NUCLEOLAR COMPLEX 2 AND RAD4-RELATED"/>
    <property type="match status" value="1"/>
</dbReference>
<feature type="compositionally biased region" description="Polar residues" evidence="4">
    <location>
        <begin position="819"/>
        <end position="831"/>
    </location>
</feature>
<sequence>MATCKKSMGSIKKKLKDMNVDEFFNDDLDVDLDSASDSSAKSRESDKKPMKAKLKNITKRVETATKTSLKKDKQSTNNKKSKEKKKLKNLEREVVNNTKKSLASTLQENDPEFYDFLKGQDKSLLDNLEDLSQSESDSNYDDDDLDDTTNSKKARKDEIEKELLNMSSGDDSDSDAENNVHKPPEKLEMASDESSEEDLELEDERAQKVESGVLLTHKMVEKWGQELRTKPSLAIFKELVSAFNSAVQEAGGSEESISRKYKIEGGAIFNSVVRLCLTQVVPALQSMLSLPALSDVRNLSDKSIKWKKLKLWIKSYLSSLLDLLTRMSDEAMVNAILKHVHKLIIFYASFPKLNKLLLKKMIQIWTTGEEATRVLAFLCINKVTHLKQDILLEPCLKQMYMAYVTNCKFTSPTTLPHINFMQKSLVEIFTIDQTVGYQYAFVYIRQLAIHLRNAIAVKKKNTCQAVYNWQYVHCLGLWVQLLTKMYPSEVFQPLVYPLTQIIIGTIKLLPTARFYPLRFHCVQFLNKLASKTNTFIPTAPFLLEIFEQIDFNKRHKAISMKPFNFAVILKFSKAQLNEKAFKDGIIDQLYEHLLESFNTYAHSVSFPELIVPAVVQMKLFLKKCKIANYCKQIKQIVDKIQEQAKFITEKRRHSNIRLDDQHSVEHWENQIAESGTPLRKFYTSWRILRDRELQHNVSNKDAISGAAIDIPTIERRVRQTATDEERKDFSKLFENNSDSDDDDERFLLKEERSGNAPASNKRKHESDSDEYSDFDDDDLEQLAQSASSDESEVEYDDGLEVNNVKENKSDNKAGKKKGQITTQNGSISPKKNNAKLVSQEVGDDDVVEDFNLSDFD</sequence>
<comment type="similarity">
    <text evidence="2">Belongs to the NOC2 family.</text>
</comment>
<feature type="region of interest" description="Disordered" evidence="4">
    <location>
        <begin position="719"/>
        <end position="856"/>
    </location>
</feature>
<dbReference type="SUPFAM" id="SSF48371">
    <property type="entry name" value="ARM repeat"/>
    <property type="match status" value="1"/>
</dbReference>
<dbReference type="GO" id="GO:0005730">
    <property type="term" value="C:nucleolus"/>
    <property type="evidence" value="ECO:0007669"/>
    <property type="project" value="TreeGrafter"/>
</dbReference>
<organism evidence="5 6">
    <name type="scientific">Biomphalaria glabrata</name>
    <name type="common">Bloodfluke planorb</name>
    <name type="synonym">Freshwater snail</name>
    <dbReference type="NCBI Taxonomy" id="6526"/>
    <lineage>
        <taxon>Eukaryota</taxon>
        <taxon>Metazoa</taxon>
        <taxon>Spiralia</taxon>
        <taxon>Lophotrochozoa</taxon>
        <taxon>Mollusca</taxon>
        <taxon>Gastropoda</taxon>
        <taxon>Heterobranchia</taxon>
        <taxon>Euthyneura</taxon>
        <taxon>Panpulmonata</taxon>
        <taxon>Hygrophila</taxon>
        <taxon>Lymnaeoidea</taxon>
        <taxon>Planorbidae</taxon>
        <taxon>Biomphalaria</taxon>
    </lineage>
</organism>
<keyword evidence="3" id="KW-0539">Nucleus</keyword>
<dbReference type="InterPro" id="IPR016024">
    <property type="entry name" value="ARM-type_fold"/>
</dbReference>
<feature type="compositionally biased region" description="Polar residues" evidence="4">
    <location>
        <begin position="95"/>
        <end position="108"/>
    </location>
</feature>
<dbReference type="RefSeq" id="XP_013062632.2">
    <property type="nucleotide sequence ID" value="XM_013207178.2"/>
</dbReference>
<proteinExistence type="inferred from homology"/>